<name>A0ACC0WBG3_9STRA</name>
<dbReference type="Proteomes" id="UP001163321">
    <property type="component" value="Chromosome 3"/>
</dbReference>
<proteinExistence type="predicted"/>
<gene>
    <name evidence="1" type="ORF">PsorP6_007504</name>
</gene>
<keyword evidence="2" id="KW-1185">Reference proteome</keyword>
<comment type="caution">
    <text evidence="1">The sequence shown here is derived from an EMBL/GenBank/DDBJ whole genome shotgun (WGS) entry which is preliminary data.</text>
</comment>
<dbReference type="EMBL" id="CM047582">
    <property type="protein sequence ID" value="KAI9916087.1"/>
    <property type="molecule type" value="Genomic_DNA"/>
</dbReference>
<accession>A0ACC0WBG3</accession>
<protein>
    <submittedName>
        <fullName evidence="1">Uncharacterized protein</fullName>
    </submittedName>
</protein>
<reference evidence="1 2" key="1">
    <citation type="journal article" date="2022" name="bioRxiv">
        <title>The genome of the oomycete Peronosclerospora sorghi, a cosmopolitan pathogen of maize and sorghum, is inflated with dispersed pseudogenes.</title>
        <authorList>
            <person name="Fletcher K."/>
            <person name="Martin F."/>
            <person name="Isakeit T."/>
            <person name="Cavanaugh K."/>
            <person name="Magill C."/>
            <person name="Michelmore R."/>
        </authorList>
    </citation>
    <scope>NUCLEOTIDE SEQUENCE [LARGE SCALE GENOMIC DNA]</scope>
    <source>
        <strain evidence="1">P6</strain>
    </source>
</reference>
<organism evidence="1 2">
    <name type="scientific">Peronosclerospora sorghi</name>
    <dbReference type="NCBI Taxonomy" id="230839"/>
    <lineage>
        <taxon>Eukaryota</taxon>
        <taxon>Sar</taxon>
        <taxon>Stramenopiles</taxon>
        <taxon>Oomycota</taxon>
        <taxon>Peronosporomycetes</taxon>
        <taxon>Peronosporales</taxon>
        <taxon>Peronosporaceae</taxon>
        <taxon>Peronosclerospora</taxon>
    </lineage>
</organism>
<sequence>MPIDSKRKKRRGRRKSKTERLSRSTFVPSSLTNLHTLLSTKTSSREWDAAQSLALQIGTLDARATVVRTILRDHEAPRAAAHYAKRLNIQGKEVLSALCSNDSISPLLVAQFLVELNESMFETKERLEHFVWPWILHSMEKNKHEKTIAKAALHLMLYPPDSNEAKKEQSTRLQRALVTKCLQTGKMCHLVPLYACAFVHETSLKSTNVSELVEETELPSVQKALAVRQQVACRVQTLLTLLWPDVRVILFGSSVTGLFPVFDENDQTSVDVDLCALLPSAAHFRHVTAPVIHEIQEHVSLYFLPNDSKDKLHAVLGARIPIVHFQDPSTALFCDLCVNNLPALWNTRLIRWLLYRAAEAHKLQHVRHLCRWLRKWRQMKKHVVGAAVSSYGLILLAIYYLQRIGLLPCMDCSALVIENASNLRNLTEKDMDKQLEALEKQFVSTQVDEFHDWVALRSGFFRFYTCDFDYENTVVSLRSSVLMSKTSKGWSRPNDARRLCLEDPVETERDLGMLCSRRALNRFRCAVAHAWVILSEKQQESEASEDVERMLLTTWAYEIDDREEEGESHGMVSS</sequence>
<evidence type="ECO:0000313" key="2">
    <source>
        <dbReference type="Proteomes" id="UP001163321"/>
    </source>
</evidence>
<evidence type="ECO:0000313" key="1">
    <source>
        <dbReference type="EMBL" id="KAI9916087.1"/>
    </source>
</evidence>